<protein>
    <submittedName>
        <fullName evidence="6">Lytic transglycosylase domain-containing protein</fullName>
    </submittedName>
</protein>
<comment type="caution">
    <text evidence="6">The sequence shown here is derived from an EMBL/GenBank/DDBJ whole genome shotgun (WGS) entry which is preliminary data.</text>
</comment>
<proteinExistence type="inferred from homology"/>
<evidence type="ECO:0000256" key="4">
    <source>
        <dbReference type="SAM" id="SignalP"/>
    </source>
</evidence>
<dbReference type="InterPro" id="IPR008258">
    <property type="entry name" value="Transglycosylase_SLT_dom_1"/>
</dbReference>
<comment type="similarity">
    <text evidence="1">Belongs to the transglycosylase Slt family.</text>
</comment>
<dbReference type="Proteomes" id="UP001209535">
    <property type="component" value="Unassembled WGS sequence"/>
</dbReference>
<keyword evidence="3 4" id="KW-0732">Signal</keyword>
<gene>
    <name evidence="6" type="ORF">OEZ60_10880</name>
</gene>
<dbReference type="EMBL" id="JAOVQO010000009">
    <property type="protein sequence ID" value="MCU9848514.1"/>
    <property type="molecule type" value="Genomic_DNA"/>
</dbReference>
<evidence type="ECO:0000259" key="5">
    <source>
        <dbReference type="Pfam" id="PF01464"/>
    </source>
</evidence>
<dbReference type="SUPFAM" id="SSF48435">
    <property type="entry name" value="Bacterial muramidases"/>
    <property type="match status" value="1"/>
</dbReference>
<evidence type="ECO:0000256" key="2">
    <source>
        <dbReference type="ARBA" id="ARBA00009387"/>
    </source>
</evidence>
<dbReference type="SUPFAM" id="SSF53955">
    <property type="entry name" value="Lysozyme-like"/>
    <property type="match status" value="1"/>
</dbReference>
<sequence>MIRDLVRAAPLALAMLLPLTTTARADDPAGLKAALASGASGDWAKAAAEARAAGPVAATVIEWQRLRDGEGSFGDYVDFLARHPDWPGLPLLRDKGETVIAADQDPSAVIAYFGAEPPRTGSGSLALAATFRASGQGDVAEQEVIRAWRSLPLTDEEHKRFLAGYGKLLADHHDGRTAAMLRAGRLADVRRMLVLNSANTRAVAEARVALQAVAPGVDGLVAKVPAAMAGSTGLAYDRFRWRIRKDLYDSASELMLERSASAESLGDPDQWADWRRKLARREMRVGSAKRAYRMAASHHLTSGADYADLEWLAGYIALRKLGDADTALVHFNRFGKAVNGPISRARAGYWTGRAYEALGRTAEAQAAYAEGARYQTAFYGLLSAEKVGLPLAPSMAGGEPYPDWRQSRFAGSDVLQAAQLLQAAGERDLALRFMLHLGESLSGEEIGALAGLALEWKDANAALLLAKAAAEKGVVWPSAYFPTNGMEGVDLPVARELALSIARRESEFNPAVVSHAGARGLMQVMPNTAKMMAKKIGLGYDGGKLTSDWKYNARLGAAYLDELIDEFGTSPVLVAAGYNAGPGRPRGWIAELGDPRSDKVDVVDWIEHIPYRETQNYIMRVAESLPVYRARLSGQTGPLRFSEELKGR</sequence>
<dbReference type="Gene3D" id="1.25.20.10">
    <property type="entry name" value="Bacterial muramidases"/>
    <property type="match status" value="1"/>
</dbReference>
<dbReference type="PROSITE" id="PS00922">
    <property type="entry name" value="TRANSGLYCOSYLASE"/>
    <property type="match status" value="1"/>
</dbReference>
<evidence type="ECO:0000256" key="3">
    <source>
        <dbReference type="ARBA" id="ARBA00022729"/>
    </source>
</evidence>
<feature type="chain" id="PRO_5045681568" evidence="4">
    <location>
        <begin position="26"/>
        <end position="648"/>
    </location>
</feature>
<name>A0ABT2X574_9RHOB</name>
<dbReference type="RefSeq" id="WP_263335917.1">
    <property type="nucleotide sequence ID" value="NZ_JAOVQO010000009.1"/>
</dbReference>
<feature type="signal peptide" evidence="4">
    <location>
        <begin position="1"/>
        <end position="25"/>
    </location>
</feature>
<dbReference type="PANTHER" id="PTHR37423">
    <property type="entry name" value="SOLUBLE LYTIC MUREIN TRANSGLYCOSYLASE-RELATED"/>
    <property type="match status" value="1"/>
</dbReference>
<dbReference type="PANTHER" id="PTHR37423:SF2">
    <property type="entry name" value="MEMBRANE-BOUND LYTIC MUREIN TRANSGLYCOSYLASE C"/>
    <property type="match status" value="1"/>
</dbReference>
<dbReference type="InterPro" id="IPR023346">
    <property type="entry name" value="Lysozyme-like_dom_sf"/>
</dbReference>
<evidence type="ECO:0000256" key="1">
    <source>
        <dbReference type="ARBA" id="ARBA00007734"/>
    </source>
</evidence>
<dbReference type="CDD" id="cd13401">
    <property type="entry name" value="Slt70-like"/>
    <property type="match status" value="1"/>
</dbReference>
<dbReference type="InterPro" id="IPR008939">
    <property type="entry name" value="Lytic_TGlycosylase_superhlx_U"/>
</dbReference>
<dbReference type="Pfam" id="PF01464">
    <property type="entry name" value="SLT"/>
    <property type="match status" value="1"/>
</dbReference>
<comment type="similarity">
    <text evidence="2">Belongs to the virb1 family.</text>
</comment>
<accession>A0ABT2X574</accession>
<evidence type="ECO:0000313" key="6">
    <source>
        <dbReference type="EMBL" id="MCU9848514.1"/>
    </source>
</evidence>
<dbReference type="InterPro" id="IPR000189">
    <property type="entry name" value="Transglyc_AS"/>
</dbReference>
<feature type="domain" description="Transglycosylase SLT" evidence="5">
    <location>
        <begin position="494"/>
        <end position="594"/>
    </location>
</feature>
<dbReference type="Gene3D" id="1.10.530.10">
    <property type="match status" value="1"/>
</dbReference>
<reference evidence="6 7" key="1">
    <citation type="submission" date="2022-10" db="EMBL/GenBank/DDBJ databases">
        <title>Defluviimonas sp. nov., isolated from ocean surface sediments.</title>
        <authorList>
            <person name="He W."/>
            <person name="Wang L."/>
            <person name="Zhang D.-F."/>
        </authorList>
    </citation>
    <scope>NUCLEOTIDE SEQUENCE [LARGE SCALE GENOMIC DNA]</scope>
    <source>
        <strain evidence="6 7">WL0024</strain>
    </source>
</reference>
<keyword evidence="7" id="KW-1185">Reference proteome</keyword>
<evidence type="ECO:0000313" key="7">
    <source>
        <dbReference type="Proteomes" id="UP001209535"/>
    </source>
</evidence>
<organism evidence="6 7">
    <name type="scientific">Albidovulum salinarum</name>
    <dbReference type="NCBI Taxonomy" id="2984153"/>
    <lineage>
        <taxon>Bacteria</taxon>
        <taxon>Pseudomonadati</taxon>
        <taxon>Pseudomonadota</taxon>
        <taxon>Alphaproteobacteria</taxon>
        <taxon>Rhodobacterales</taxon>
        <taxon>Paracoccaceae</taxon>
        <taxon>Albidovulum</taxon>
    </lineage>
</organism>